<organism evidence="1 2">
    <name type="scientific">Glossina hytrovirus (isolate Glossina pallidipes/Ethiopia/Seibersdorf/-)</name>
    <name type="common">GHV</name>
    <dbReference type="NCBI Taxonomy" id="379529"/>
    <lineage>
        <taxon>Viruses</taxon>
        <taxon>Viruses incertae sedis</taxon>
        <taxon>Naldaviricetes</taxon>
        <taxon>Lefavirales</taxon>
        <taxon>Hytrosaviridae</taxon>
        <taxon>Glossinavirus</taxon>
        <taxon>Glossinavirus glopallidipedis</taxon>
    </lineage>
</organism>
<dbReference type="EMBL" id="KU050077">
    <property type="protein sequence ID" value="AMB48761.1"/>
    <property type="molecule type" value="Genomic_DNA"/>
</dbReference>
<protein>
    <submittedName>
        <fullName evidence="1">LEF8-like protein</fullName>
    </submittedName>
</protein>
<accession>A0A120HY53</accession>
<reference evidence="1 2" key="1">
    <citation type="journal article" date="2016" name="J. Gen. Virol.">
        <title>Comprehensive annotation of Glossina pallidipes salivary gland hypertrophy virus from Ethiopian tsetse flies: a proteogenomics approach.</title>
        <authorList>
            <person name="Abd-Alla A.M."/>
            <person name="Kariithi H.M."/>
            <person name="Cousserans F."/>
            <person name="Parker N.J."/>
            <person name="Ince I.A."/>
            <person name="Scully E.D."/>
            <person name="Boeren S."/>
            <person name="Geib S.M."/>
            <person name="Mekonnen S."/>
            <person name="Vlak J.M."/>
            <person name="Parker A.G."/>
            <person name="Vreysen M.J."/>
            <person name="Bergoin M."/>
        </authorList>
    </citation>
    <scope>NUCLEOTIDE SEQUENCE [LARGE SCALE GENOMIC DNA]</scope>
    <source>
        <strain evidence="1 2">Ethiopian</strain>
    </source>
</reference>
<dbReference type="Proteomes" id="UP000282469">
    <property type="component" value="Segment"/>
</dbReference>
<sequence>MSFYVLFYYDLQISQVIRSHCILYKIYQDFPRVLMTARIYSSRSYWVYLPIYLSTWFHNLYLSSFCRCCPFSAICFFKLLFSSSKRAI</sequence>
<evidence type="ECO:0000313" key="1">
    <source>
        <dbReference type="EMBL" id="AMB48761.1"/>
    </source>
</evidence>
<proteinExistence type="predicted"/>
<name>A0A120HY53_GHVS</name>
<evidence type="ECO:0000313" key="2">
    <source>
        <dbReference type="Proteomes" id="UP000282469"/>
    </source>
</evidence>
<organismHost>
    <name type="scientific">Glossina</name>
    <name type="common">tsetse flies</name>
    <dbReference type="NCBI Taxonomy" id="7393"/>
</organismHost>
<gene>
    <name evidence="1" type="ORF">GpSGHVEth157</name>
</gene>